<dbReference type="InterPro" id="IPR004638">
    <property type="entry name" value="EmrB-like"/>
</dbReference>
<dbReference type="PANTHER" id="PTHR42718">
    <property type="entry name" value="MAJOR FACILITATOR SUPERFAMILY MULTIDRUG TRANSPORTER MFSC"/>
    <property type="match status" value="1"/>
</dbReference>
<dbReference type="Pfam" id="PF07690">
    <property type="entry name" value="MFS_1"/>
    <property type="match status" value="1"/>
</dbReference>
<gene>
    <name evidence="10" type="ORF">ACFO60_17725</name>
</gene>
<dbReference type="Proteomes" id="UP001596004">
    <property type="component" value="Unassembled WGS sequence"/>
</dbReference>
<evidence type="ECO:0000313" key="10">
    <source>
        <dbReference type="EMBL" id="MFC4532618.1"/>
    </source>
</evidence>
<dbReference type="PROSITE" id="PS50850">
    <property type="entry name" value="MFS"/>
    <property type="match status" value="1"/>
</dbReference>
<keyword evidence="5 8" id="KW-1133">Transmembrane helix</keyword>
<evidence type="ECO:0000313" key="11">
    <source>
        <dbReference type="Proteomes" id="UP001596004"/>
    </source>
</evidence>
<name>A0ABV9CHZ4_9ACTN</name>
<comment type="subcellular location">
    <subcellularLocation>
        <location evidence="1">Cell membrane</location>
        <topology evidence="1">Multi-pass membrane protein</topology>
    </subcellularLocation>
</comment>
<evidence type="ECO:0000259" key="9">
    <source>
        <dbReference type="PROSITE" id="PS50850"/>
    </source>
</evidence>
<reference evidence="11" key="1">
    <citation type="journal article" date="2019" name="Int. J. Syst. Evol. Microbiol.">
        <title>The Global Catalogue of Microorganisms (GCM) 10K type strain sequencing project: providing services to taxonomists for standard genome sequencing and annotation.</title>
        <authorList>
            <consortium name="The Broad Institute Genomics Platform"/>
            <consortium name="The Broad Institute Genome Sequencing Center for Infectious Disease"/>
            <person name="Wu L."/>
            <person name="Ma J."/>
        </authorList>
    </citation>
    <scope>NUCLEOTIDE SEQUENCE [LARGE SCALE GENOMIC DNA]</scope>
    <source>
        <strain evidence="11">CGMCC 4.7132</strain>
    </source>
</reference>
<evidence type="ECO:0000256" key="2">
    <source>
        <dbReference type="ARBA" id="ARBA00022448"/>
    </source>
</evidence>
<feature type="transmembrane region" description="Helical" evidence="8">
    <location>
        <begin position="197"/>
        <end position="217"/>
    </location>
</feature>
<keyword evidence="11" id="KW-1185">Reference proteome</keyword>
<dbReference type="EMBL" id="JBHSFP010000010">
    <property type="protein sequence ID" value="MFC4532618.1"/>
    <property type="molecule type" value="Genomic_DNA"/>
</dbReference>
<accession>A0ABV9CHZ4</accession>
<comment type="caution">
    <text evidence="10">The sequence shown here is derived from an EMBL/GenBank/DDBJ whole genome shotgun (WGS) entry which is preliminary data.</text>
</comment>
<feature type="region of interest" description="Disordered" evidence="7">
    <location>
        <begin position="481"/>
        <end position="503"/>
    </location>
</feature>
<feature type="transmembrane region" description="Helical" evidence="8">
    <location>
        <begin position="137"/>
        <end position="157"/>
    </location>
</feature>
<dbReference type="RefSeq" id="WP_380841462.1">
    <property type="nucleotide sequence ID" value="NZ_JBHSFP010000010.1"/>
</dbReference>
<dbReference type="InterPro" id="IPR020846">
    <property type="entry name" value="MFS_dom"/>
</dbReference>
<keyword evidence="6 8" id="KW-0472">Membrane</keyword>
<dbReference type="NCBIfam" id="TIGR00711">
    <property type="entry name" value="efflux_EmrB"/>
    <property type="match status" value="1"/>
</dbReference>
<dbReference type="CDD" id="cd17321">
    <property type="entry name" value="MFS_MMR_MDR_like"/>
    <property type="match status" value="1"/>
</dbReference>
<keyword evidence="3" id="KW-1003">Cell membrane</keyword>
<feature type="transmembrane region" description="Helical" evidence="8">
    <location>
        <begin position="103"/>
        <end position="128"/>
    </location>
</feature>
<dbReference type="InterPro" id="IPR011701">
    <property type="entry name" value="MFS"/>
</dbReference>
<keyword evidence="4 8" id="KW-0812">Transmembrane</keyword>
<dbReference type="SUPFAM" id="SSF103473">
    <property type="entry name" value="MFS general substrate transporter"/>
    <property type="match status" value="1"/>
</dbReference>
<organism evidence="10 11">
    <name type="scientific">Sphaerisporangium dianthi</name>
    <dbReference type="NCBI Taxonomy" id="1436120"/>
    <lineage>
        <taxon>Bacteria</taxon>
        <taxon>Bacillati</taxon>
        <taxon>Actinomycetota</taxon>
        <taxon>Actinomycetes</taxon>
        <taxon>Streptosporangiales</taxon>
        <taxon>Streptosporangiaceae</taxon>
        <taxon>Sphaerisporangium</taxon>
    </lineage>
</organism>
<feature type="transmembrane region" description="Helical" evidence="8">
    <location>
        <begin position="302"/>
        <end position="319"/>
    </location>
</feature>
<feature type="transmembrane region" description="Helical" evidence="8">
    <location>
        <begin position="266"/>
        <end position="290"/>
    </location>
</feature>
<sequence length="503" mass="51520">MSTITSSRRWWALGALVLSVLVIGLDLTVLNVALPTLATELGASTGDLQWIVVAYMVVFASLLLPAGALGDRFGRKRMLLAGLAAFGIASAVATYVGDAGWLIAMRALMGAGAAMIMPLSTSILPVIFPPHERARAIAAWTAGMALGLPLGPIVGGYLLDHFWWGSIFLINIPAVAVAVVAVAFLIPESKDPSASRVDLPGGLLSMAGLGALVYGVIQAPQDGWGDPVVLATVVGGLALLALFAIVEARMRAPMLDPGLFRQRVFLWGAIGATFISLAMTGVLFVVPLYLQAVLGFDAFETGLRVVPMIGGLMAGGLTGERLLPRAGLRRLMTAGLVLLAAGLGMGATTGVSDGYGWTAAWLAIAGVGVGMAMVPAMDGVLATLPEDRTGSGSGALQALRQVGSAVGVALLGGVLSALYIAHLPAGAPEAARDSVAIAVRLGDPALTAAAHDAYVYGMDLVLALCAVLSLLTAALMASRLPSTTERPPTPTPHQTLNPHPTPL</sequence>
<evidence type="ECO:0000256" key="1">
    <source>
        <dbReference type="ARBA" id="ARBA00004651"/>
    </source>
</evidence>
<proteinExistence type="predicted"/>
<dbReference type="Gene3D" id="1.20.1250.20">
    <property type="entry name" value="MFS general substrate transporter like domains"/>
    <property type="match status" value="1"/>
</dbReference>
<dbReference type="Gene3D" id="1.20.1720.10">
    <property type="entry name" value="Multidrug resistance protein D"/>
    <property type="match status" value="1"/>
</dbReference>
<evidence type="ECO:0000256" key="5">
    <source>
        <dbReference type="ARBA" id="ARBA00022989"/>
    </source>
</evidence>
<feature type="domain" description="Major facilitator superfamily (MFS) profile" evidence="9">
    <location>
        <begin position="12"/>
        <end position="481"/>
    </location>
</feature>
<feature type="transmembrane region" description="Helical" evidence="8">
    <location>
        <begin position="358"/>
        <end position="381"/>
    </location>
</feature>
<protein>
    <submittedName>
        <fullName evidence="10">MFS transporter</fullName>
    </submittedName>
</protein>
<keyword evidence="2" id="KW-0813">Transport</keyword>
<evidence type="ECO:0000256" key="7">
    <source>
        <dbReference type="SAM" id="MobiDB-lite"/>
    </source>
</evidence>
<evidence type="ECO:0000256" key="6">
    <source>
        <dbReference type="ARBA" id="ARBA00023136"/>
    </source>
</evidence>
<evidence type="ECO:0000256" key="4">
    <source>
        <dbReference type="ARBA" id="ARBA00022692"/>
    </source>
</evidence>
<feature type="transmembrane region" description="Helical" evidence="8">
    <location>
        <begin position="331"/>
        <end position="352"/>
    </location>
</feature>
<dbReference type="InterPro" id="IPR036259">
    <property type="entry name" value="MFS_trans_sf"/>
</dbReference>
<dbReference type="PRINTS" id="PR01036">
    <property type="entry name" value="TCRTETB"/>
</dbReference>
<evidence type="ECO:0000256" key="3">
    <source>
        <dbReference type="ARBA" id="ARBA00022475"/>
    </source>
</evidence>
<feature type="transmembrane region" description="Helical" evidence="8">
    <location>
        <begin position="229"/>
        <end position="246"/>
    </location>
</feature>
<feature type="transmembrane region" description="Helical" evidence="8">
    <location>
        <begin position="402"/>
        <end position="421"/>
    </location>
</feature>
<feature type="transmembrane region" description="Helical" evidence="8">
    <location>
        <begin position="163"/>
        <end position="185"/>
    </location>
</feature>
<dbReference type="PANTHER" id="PTHR42718:SF42">
    <property type="entry name" value="EXPORT PROTEIN"/>
    <property type="match status" value="1"/>
</dbReference>
<feature type="transmembrane region" description="Helical" evidence="8">
    <location>
        <begin position="48"/>
        <end position="66"/>
    </location>
</feature>
<feature type="transmembrane region" description="Helical" evidence="8">
    <location>
        <begin position="78"/>
        <end position="97"/>
    </location>
</feature>
<feature type="transmembrane region" description="Helical" evidence="8">
    <location>
        <begin position="453"/>
        <end position="477"/>
    </location>
</feature>
<evidence type="ECO:0000256" key="8">
    <source>
        <dbReference type="SAM" id="Phobius"/>
    </source>
</evidence>